<sequence length="641" mass="71998">MSEQTRGHVPPSLCQGSGHLTALHQSSMVGNSETMAALIQGGCAVDLQDRDGNTALHEVSWHGFSQCVKLLVKTGADVHIKNKAGNTALHLACQNAHAETTRLLLLGGSTPDTKNNMGDTCLHVAARYNNLTLVKMLLSSLCSVTERNQGGDTALHVAAALNHKKTVQLLLDAGTDCKIRNKAGKTALDKARDNNHKEVALLLARAPQIQHFLKGRTVRKRRVKLAAKHRIQSASRVETLPHKDRLSVVAKTTSRTAVKDLDEDDDFHAKKDLLCDHGRDSSQQNGKTYQLYTLYRDKEGNIRQAPASRCHCKPLLKMLEGQLQTMQGEMRLHILNVQVQVNSRLEKMDRRTRNQIKVLDMLNQERVAAERQSMICMMEQKAAECREEALMSQQAAVKHKLKRWCISHLKGMDVHIPAESRYYKVLPSPLVEQSVAEANSELFPLLSGDSNTSLATYVNTLPSQSTYSMGCPEQEQMGSRTYFEMKVDRSPDDYENTGLFPLPAKCEEAFSSSSKQSCISDPGSSQIPHQEHSFSRQHKKHFGVLMSASSHAGIYADSTTTHDCFIDHTSEPTFSKERNNLHTMEVTQRFFETVSTQLERWCERKILEVEQQTELRAQQDRKKLLERISMLEEELQRLKTN</sequence>
<keyword evidence="6" id="KW-1185">Reference proteome</keyword>
<dbReference type="InterPro" id="IPR036770">
    <property type="entry name" value="Ankyrin_rpt-contain_sf"/>
</dbReference>
<organism evidence="5 6">
    <name type="scientific">Amphiprion ocellaris</name>
    <name type="common">Clown anemonefish</name>
    <dbReference type="NCBI Taxonomy" id="80972"/>
    <lineage>
        <taxon>Eukaryota</taxon>
        <taxon>Metazoa</taxon>
        <taxon>Chordata</taxon>
        <taxon>Craniata</taxon>
        <taxon>Vertebrata</taxon>
        <taxon>Euteleostomi</taxon>
        <taxon>Actinopterygii</taxon>
        <taxon>Neopterygii</taxon>
        <taxon>Teleostei</taxon>
        <taxon>Neoteleostei</taxon>
        <taxon>Acanthomorphata</taxon>
        <taxon>Ovalentaria</taxon>
        <taxon>Pomacentridae</taxon>
        <taxon>Amphiprion</taxon>
    </lineage>
</organism>
<keyword evidence="4" id="KW-0175">Coiled coil</keyword>
<reference evidence="5" key="3">
    <citation type="submission" date="2025-09" db="UniProtKB">
        <authorList>
            <consortium name="Ensembl"/>
        </authorList>
    </citation>
    <scope>IDENTIFICATION</scope>
</reference>
<dbReference type="CTD" id="100330565"/>
<dbReference type="KEGG" id="aoce:111566492"/>
<feature type="repeat" description="ANK" evidence="3">
    <location>
        <begin position="150"/>
        <end position="182"/>
    </location>
</feature>
<evidence type="ECO:0000256" key="2">
    <source>
        <dbReference type="ARBA" id="ARBA00023043"/>
    </source>
</evidence>
<dbReference type="SUPFAM" id="SSF48403">
    <property type="entry name" value="Ankyrin repeat"/>
    <property type="match status" value="1"/>
</dbReference>
<proteinExistence type="predicted"/>
<feature type="repeat" description="ANK" evidence="3">
    <location>
        <begin position="51"/>
        <end position="83"/>
    </location>
</feature>
<keyword evidence="2 3" id="KW-0040">ANK repeat</keyword>
<dbReference type="Gene3D" id="1.25.40.20">
    <property type="entry name" value="Ankyrin repeat-containing domain"/>
    <property type="match status" value="3"/>
</dbReference>
<feature type="repeat" description="ANK" evidence="3">
    <location>
        <begin position="84"/>
        <end position="116"/>
    </location>
</feature>
<dbReference type="PANTHER" id="PTHR24166">
    <property type="entry name" value="ROLLING PEBBLES, ISOFORM B"/>
    <property type="match status" value="1"/>
</dbReference>
<dbReference type="SMART" id="SM00248">
    <property type="entry name" value="ANK"/>
    <property type="match status" value="6"/>
</dbReference>
<dbReference type="AlphaFoldDB" id="A0AAQ5XZ47"/>
<evidence type="ECO:0000313" key="5">
    <source>
        <dbReference type="Ensembl" id="ENSAOCP00000045829.1"/>
    </source>
</evidence>
<keyword evidence="1" id="KW-0677">Repeat</keyword>
<dbReference type="PANTHER" id="PTHR24166:SF48">
    <property type="entry name" value="PROTEIN VAPYRIN"/>
    <property type="match status" value="1"/>
</dbReference>
<dbReference type="Pfam" id="PF13637">
    <property type="entry name" value="Ank_4"/>
    <property type="match status" value="1"/>
</dbReference>
<dbReference type="GeneID" id="111566492"/>
<dbReference type="Ensembl" id="ENSAOCT00000078177.1">
    <property type="protein sequence ID" value="ENSAOCP00000045829.1"/>
    <property type="gene ID" value="ENSAOCG00000026195.1"/>
</dbReference>
<dbReference type="Pfam" id="PF12796">
    <property type="entry name" value="Ank_2"/>
    <property type="match status" value="1"/>
</dbReference>
<evidence type="ECO:0000256" key="1">
    <source>
        <dbReference type="ARBA" id="ARBA00022737"/>
    </source>
</evidence>
<dbReference type="PROSITE" id="PS50297">
    <property type="entry name" value="ANK_REP_REGION"/>
    <property type="match status" value="4"/>
</dbReference>
<feature type="coiled-coil region" evidence="4">
    <location>
        <begin position="614"/>
        <end position="641"/>
    </location>
</feature>
<accession>A0AAQ5XZ47</accession>
<dbReference type="InterPro" id="IPR050889">
    <property type="entry name" value="Dendritic_Spine_Reg/Scaffold"/>
</dbReference>
<name>A0AAQ5XZ47_AMPOC</name>
<evidence type="ECO:0000256" key="4">
    <source>
        <dbReference type="SAM" id="Coils"/>
    </source>
</evidence>
<dbReference type="PROSITE" id="PS50088">
    <property type="entry name" value="ANK_REPEAT"/>
    <property type="match status" value="4"/>
</dbReference>
<protein>
    <recommendedName>
        <fullName evidence="7">Ankyrin repeat domain 6a</fullName>
    </recommendedName>
</protein>
<feature type="repeat" description="ANK" evidence="3">
    <location>
        <begin position="117"/>
        <end position="149"/>
    </location>
</feature>
<dbReference type="RefSeq" id="XP_035802652.1">
    <property type="nucleotide sequence ID" value="XM_035946759.2"/>
</dbReference>
<evidence type="ECO:0000256" key="3">
    <source>
        <dbReference type="PROSITE-ProRule" id="PRU00023"/>
    </source>
</evidence>
<dbReference type="InterPro" id="IPR002110">
    <property type="entry name" value="Ankyrin_rpt"/>
</dbReference>
<evidence type="ECO:0000313" key="6">
    <source>
        <dbReference type="Proteomes" id="UP001501940"/>
    </source>
</evidence>
<dbReference type="GeneTree" id="ENSGT00940000155887"/>
<reference evidence="5 6" key="1">
    <citation type="submission" date="2022-01" db="EMBL/GenBank/DDBJ databases">
        <title>A chromosome-scale genome assembly of the false clownfish, Amphiprion ocellaris.</title>
        <authorList>
            <person name="Ryu T."/>
        </authorList>
    </citation>
    <scope>NUCLEOTIDE SEQUENCE [LARGE SCALE GENOMIC DNA]</scope>
</reference>
<evidence type="ECO:0008006" key="7">
    <source>
        <dbReference type="Google" id="ProtNLM"/>
    </source>
</evidence>
<dbReference type="Proteomes" id="UP001501940">
    <property type="component" value="Chromosome 20"/>
</dbReference>
<reference evidence="5" key="2">
    <citation type="submission" date="2025-08" db="UniProtKB">
        <authorList>
            <consortium name="Ensembl"/>
        </authorList>
    </citation>
    <scope>IDENTIFICATION</scope>
</reference>